<gene>
    <name evidence="2" type="ORF">CUR86_12235</name>
</gene>
<evidence type="ECO:0000313" key="2">
    <source>
        <dbReference type="EMBL" id="MDH4573136.1"/>
    </source>
</evidence>
<proteinExistence type="predicted"/>
<comment type="caution">
    <text evidence="2">The sequence shown here is derived from an EMBL/GenBank/DDBJ whole genome shotgun (WGS) entry which is preliminary data.</text>
</comment>
<reference evidence="2" key="2">
    <citation type="submission" date="2017-11" db="EMBL/GenBank/DDBJ databases">
        <authorList>
            <person name="Das S.K."/>
        </authorList>
    </citation>
    <scope>NUCLEOTIDE SEQUENCE</scope>
    <source>
        <strain evidence="2">S4-41</strain>
    </source>
</reference>
<keyword evidence="3" id="KW-1185">Reference proteome</keyword>
<evidence type="ECO:0000256" key="1">
    <source>
        <dbReference type="SAM" id="MobiDB-lite"/>
    </source>
</evidence>
<organism evidence="2 3">
    <name type="scientific">Salinicola acroporae</name>
    <dbReference type="NCBI Taxonomy" id="1541440"/>
    <lineage>
        <taxon>Bacteria</taxon>
        <taxon>Pseudomonadati</taxon>
        <taxon>Pseudomonadota</taxon>
        <taxon>Gammaproteobacteria</taxon>
        <taxon>Oceanospirillales</taxon>
        <taxon>Halomonadaceae</taxon>
        <taxon>Salinicola</taxon>
    </lineage>
</organism>
<sequence length="79" mass="8840">MHLQEDSIMAEPFVEIRKTHKPGKPEQVCYEVYDGDTGGSLGHFAEAAEAKKRADSMNRMTSRETGKRLDNPTDDADVE</sequence>
<name>A0ABT6I651_9GAMM</name>
<feature type="region of interest" description="Disordered" evidence="1">
    <location>
        <begin position="48"/>
        <end position="79"/>
    </location>
</feature>
<dbReference type="Proteomes" id="UP001162135">
    <property type="component" value="Unassembled WGS sequence"/>
</dbReference>
<feature type="compositionally biased region" description="Basic and acidic residues" evidence="1">
    <location>
        <begin position="48"/>
        <end position="71"/>
    </location>
</feature>
<evidence type="ECO:0000313" key="3">
    <source>
        <dbReference type="Proteomes" id="UP001162135"/>
    </source>
</evidence>
<reference evidence="2" key="1">
    <citation type="journal article" date="2015" name="Antonie Van Leeuwenhoek">
        <title>Comparative 16S rRNA signatures and multilocus sequence analysis for the genus Salinicola and description of Salinicola acroporae sp. nov., isolated from coral Acropora digitifera.</title>
        <authorList>
            <person name="Lepcha R.T."/>
            <person name="Poddar A."/>
            <person name="Schumann P."/>
            <person name="Das S.K."/>
        </authorList>
    </citation>
    <scope>NUCLEOTIDE SEQUENCE</scope>
    <source>
        <strain evidence="2">S4-41</strain>
    </source>
</reference>
<protein>
    <submittedName>
        <fullName evidence="2">Uncharacterized protein</fullName>
    </submittedName>
</protein>
<accession>A0ABT6I651</accession>
<dbReference type="EMBL" id="PGFS01000001">
    <property type="protein sequence ID" value="MDH4573136.1"/>
    <property type="molecule type" value="Genomic_DNA"/>
</dbReference>